<dbReference type="PATRIC" id="fig|1439726.3.peg.4636"/>
<evidence type="ECO:0000313" key="2">
    <source>
        <dbReference type="Proteomes" id="UP000094622"/>
    </source>
</evidence>
<name>A0A1E3GWU1_9HYPH</name>
<gene>
    <name evidence="1" type="ORF">A6302_04363</name>
</gene>
<dbReference type="RefSeq" id="WP_069308441.1">
    <property type="nucleotide sequence ID" value="NZ_MCRJ01000202.1"/>
</dbReference>
<dbReference type="InterPro" id="IPR045709">
    <property type="entry name" value="DUF6065"/>
</dbReference>
<organism evidence="1 2">
    <name type="scientific">Methylobrevis pamukkalensis</name>
    <dbReference type="NCBI Taxonomy" id="1439726"/>
    <lineage>
        <taxon>Bacteria</taxon>
        <taxon>Pseudomonadati</taxon>
        <taxon>Pseudomonadota</taxon>
        <taxon>Alphaproteobacteria</taxon>
        <taxon>Hyphomicrobiales</taxon>
        <taxon>Pleomorphomonadaceae</taxon>
        <taxon>Methylobrevis</taxon>
    </lineage>
</organism>
<reference evidence="1 2" key="1">
    <citation type="submission" date="2016-07" db="EMBL/GenBank/DDBJ databases">
        <title>Draft Genome Sequence of Methylobrevis pamukkalensis PK2.</title>
        <authorList>
            <person name="Vasilenko O.V."/>
            <person name="Doronina N.V."/>
            <person name="Shmareva M.N."/>
            <person name="Tarlachkov S.V."/>
            <person name="Mustakhimov I."/>
            <person name="Trotsenko Y.A."/>
        </authorList>
    </citation>
    <scope>NUCLEOTIDE SEQUENCE [LARGE SCALE GENOMIC DNA]</scope>
    <source>
        <strain evidence="1 2">PK2</strain>
    </source>
</reference>
<protein>
    <submittedName>
        <fullName evidence="1">Uncharacterized protein</fullName>
    </submittedName>
</protein>
<dbReference type="Proteomes" id="UP000094622">
    <property type="component" value="Unassembled WGS sequence"/>
</dbReference>
<dbReference type="Pfam" id="PF19541">
    <property type="entry name" value="DUF6065"/>
    <property type="match status" value="1"/>
</dbReference>
<accession>A0A1E3GWU1</accession>
<dbReference type="AlphaFoldDB" id="A0A1E3GWU1"/>
<dbReference type="EMBL" id="MCRJ01000202">
    <property type="protein sequence ID" value="ODN67821.1"/>
    <property type="molecule type" value="Genomic_DNA"/>
</dbReference>
<sequence>MFARPKPLIRFTCAPEDKGVIAEPVPAKTHMPDWFRKLPAFDREQRSVTDTGLTVKRCMPFLDAMTTGWILPLAASVRLDIRDEGRTVEAGWEFDKPMISNHGSHQVAGHPSEPRPPCKFHNYWSVRTPKGWSCLFVPPLNRPSKLFEVVAGVVDTDTYTAHIHFPFFATGEDGLHVLEKGTPLVQVIPFRREATAIDCEIAAETPLEMADRKVVHRNTLTGEGWYRRFARAAR</sequence>
<keyword evidence="2" id="KW-1185">Reference proteome</keyword>
<dbReference type="OrthoDB" id="7404855at2"/>
<evidence type="ECO:0000313" key="1">
    <source>
        <dbReference type="EMBL" id="ODN67821.1"/>
    </source>
</evidence>
<comment type="caution">
    <text evidence="1">The sequence shown here is derived from an EMBL/GenBank/DDBJ whole genome shotgun (WGS) entry which is preliminary data.</text>
</comment>
<proteinExistence type="predicted"/>